<keyword evidence="2" id="KW-1185">Reference proteome</keyword>
<dbReference type="EMBL" id="QNGE01000770">
    <property type="protein sequence ID" value="KAA3679334.1"/>
    <property type="molecule type" value="Genomic_DNA"/>
</dbReference>
<accession>A0A5J4NV17</accession>
<dbReference type="AlphaFoldDB" id="A0A5J4NV17"/>
<organism evidence="1 2">
    <name type="scientific">Paragonimus westermani</name>
    <dbReference type="NCBI Taxonomy" id="34504"/>
    <lineage>
        <taxon>Eukaryota</taxon>
        <taxon>Metazoa</taxon>
        <taxon>Spiralia</taxon>
        <taxon>Lophotrochozoa</taxon>
        <taxon>Platyhelminthes</taxon>
        <taxon>Trematoda</taxon>
        <taxon>Digenea</taxon>
        <taxon>Plagiorchiida</taxon>
        <taxon>Troglotremata</taxon>
        <taxon>Troglotrematidae</taxon>
        <taxon>Paragonimus</taxon>
    </lineage>
</organism>
<dbReference type="Gene3D" id="3.40.50.2300">
    <property type="match status" value="1"/>
</dbReference>
<reference evidence="1 2" key="1">
    <citation type="journal article" date="2019" name="Gigascience">
        <title>Whole-genome sequence of the oriental lung fluke Paragonimus westermani.</title>
        <authorList>
            <person name="Oey H."/>
            <person name="Zakrzewski M."/>
            <person name="Narain K."/>
            <person name="Devi K.R."/>
            <person name="Agatsuma T."/>
            <person name="Nawaratna S."/>
            <person name="Gobert G.N."/>
            <person name="Jones M.K."/>
            <person name="Ragan M.A."/>
            <person name="McManus D.P."/>
            <person name="Krause L."/>
        </authorList>
    </citation>
    <scope>NUCLEOTIDE SEQUENCE [LARGE SCALE GENOMIC DNA]</scope>
    <source>
        <strain evidence="1 2">IND2009</strain>
    </source>
</reference>
<name>A0A5J4NV17_9TREM</name>
<comment type="caution">
    <text evidence="1">The sequence shown here is derived from an EMBL/GenBank/DDBJ whole genome shotgun (WGS) entry which is preliminary data.</text>
</comment>
<dbReference type="InterPro" id="IPR028082">
    <property type="entry name" value="Peripla_BP_I"/>
</dbReference>
<evidence type="ECO:0000313" key="2">
    <source>
        <dbReference type="Proteomes" id="UP000324629"/>
    </source>
</evidence>
<protein>
    <submittedName>
        <fullName evidence="1">Uncharacterized protein</fullName>
    </submittedName>
</protein>
<sequence length="114" mass="13479">MTKQFDKLRDSSQLNGPDELFGMANTKMSLMFDAQHQFIRILFYSCLDESQLAIRLEPLTWHVSHALVDFLYAFNWNMVIIVYNEMVSGSNTLVEEMRKRLKERSVPDHPKFFE</sequence>
<evidence type="ECO:0000313" key="1">
    <source>
        <dbReference type="EMBL" id="KAA3679334.1"/>
    </source>
</evidence>
<dbReference type="SUPFAM" id="SSF53822">
    <property type="entry name" value="Periplasmic binding protein-like I"/>
    <property type="match status" value="1"/>
</dbReference>
<proteinExistence type="predicted"/>
<gene>
    <name evidence="1" type="ORF">DEA37_0014486</name>
</gene>
<dbReference type="Proteomes" id="UP000324629">
    <property type="component" value="Unassembled WGS sequence"/>
</dbReference>